<accession>A0A5M4B2V1</accession>
<dbReference type="Gene3D" id="2.70.50.70">
    <property type="match status" value="1"/>
</dbReference>
<dbReference type="Pfam" id="PF14848">
    <property type="entry name" value="HU-DNA_bdg"/>
    <property type="match status" value="1"/>
</dbReference>
<dbReference type="CDD" id="cd13833">
    <property type="entry name" value="HU_IHF_like"/>
    <property type="match status" value="1"/>
</dbReference>
<dbReference type="OrthoDB" id="1115271at2"/>
<gene>
    <name evidence="3" type="ORF">PbJCM13498_30790</name>
</gene>
<evidence type="ECO:0000259" key="1">
    <source>
        <dbReference type="Pfam" id="PF14734"/>
    </source>
</evidence>
<dbReference type="EMBL" id="BLAX01000001">
    <property type="protein sequence ID" value="GET34216.1"/>
    <property type="molecule type" value="Genomic_DNA"/>
</dbReference>
<dbReference type="InterPro" id="IPR049893">
    <property type="entry name" value="Bvu_2165-like_IHF-HU-DNA_bdg"/>
</dbReference>
<organism evidence="3 4">
    <name type="scientific">Prolixibacter bellariivorans</name>
    <dbReference type="NCBI Taxonomy" id="314319"/>
    <lineage>
        <taxon>Bacteria</taxon>
        <taxon>Pseudomonadati</taxon>
        <taxon>Bacteroidota</taxon>
        <taxon>Bacteroidia</taxon>
        <taxon>Marinilabiliales</taxon>
        <taxon>Prolixibacteraceae</taxon>
        <taxon>Prolixibacter</taxon>
    </lineage>
</organism>
<sequence>MTKQPIMENDVLNYALFENHLTSDPNDYMAVTTNAISLDQEAIIQLMLKRGSTLTATDIMAVLKMEREVICEQAALGNNITTPVFNLNMSIKGVFNGLDDSFDPSRHSIRFNLSPGVELRKVMDSVKTQKVRGEKAGPVIDQLVDAATGSVNDQLTSAGLATLRGSYLKYDASDPAQGIFFIANDATETRVEVISLNKPGELHFLAPALAAGDYHVEVRAIMKGHKDLSSGRLDADIAVVGG</sequence>
<comment type="caution">
    <text evidence="3">The sequence shown here is derived from an EMBL/GenBank/DDBJ whole genome shotgun (WGS) entry which is preliminary data.</text>
</comment>
<reference evidence="3 4" key="1">
    <citation type="submission" date="2019-10" db="EMBL/GenBank/DDBJ databases">
        <title>Prolixibacter strains distinguished by the presence of nitrate reductase genes were adept at nitrate-dependent anaerobic corrosion of metallic iron and carbon steel.</title>
        <authorList>
            <person name="Iino T."/>
            <person name="Shono N."/>
            <person name="Ito K."/>
            <person name="Nakamura R."/>
            <person name="Sueoka K."/>
            <person name="Harayama S."/>
            <person name="Ohkuma M."/>
        </authorList>
    </citation>
    <scope>NUCLEOTIDE SEQUENCE [LARGE SCALE GENOMIC DNA]</scope>
    <source>
        <strain evidence="3 4">JCM 13498</strain>
    </source>
</reference>
<name>A0A5M4B2V1_9BACT</name>
<dbReference type="Proteomes" id="UP000391834">
    <property type="component" value="Unassembled WGS sequence"/>
</dbReference>
<evidence type="ECO:0000259" key="2">
    <source>
        <dbReference type="Pfam" id="PF14848"/>
    </source>
</evidence>
<evidence type="ECO:0000313" key="4">
    <source>
        <dbReference type="Proteomes" id="UP000391834"/>
    </source>
</evidence>
<dbReference type="InterPro" id="IPR027824">
    <property type="entry name" value="DUF4469"/>
</dbReference>
<dbReference type="AlphaFoldDB" id="A0A5M4B2V1"/>
<protein>
    <submittedName>
        <fullName evidence="3">Uncharacterized protein</fullName>
    </submittedName>
</protein>
<feature type="domain" description="Bvu-2165-like IHF-HU-like DNA-binding" evidence="2">
    <location>
        <begin position="11"/>
        <end position="130"/>
    </location>
</feature>
<proteinExistence type="predicted"/>
<dbReference type="CDD" id="cd12843">
    <property type="entry name" value="Bvu_2165_C_like"/>
    <property type="match status" value="1"/>
</dbReference>
<feature type="domain" description="DUF4469" evidence="1">
    <location>
        <begin position="140"/>
        <end position="223"/>
    </location>
</feature>
<evidence type="ECO:0000313" key="3">
    <source>
        <dbReference type="EMBL" id="GET34216.1"/>
    </source>
</evidence>
<keyword evidence="4" id="KW-1185">Reference proteome</keyword>
<dbReference type="Pfam" id="PF14734">
    <property type="entry name" value="DUF4469"/>
    <property type="match status" value="1"/>
</dbReference>